<organism evidence="1 2">
    <name type="scientific">Polarella glacialis</name>
    <name type="common">Dinoflagellate</name>
    <dbReference type="NCBI Taxonomy" id="89957"/>
    <lineage>
        <taxon>Eukaryota</taxon>
        <taxon>Sar</taxon>
        <taxon>Alveolata</taxon>
        <taxon>Dinophyceae</taxon>
        <taxon>Suessiales</taxon>
        <taxon>Suessiaceae</taxon>
        <taxon>Polarella</taxon>
    </lineage>
</organism>
<dbReference type="Proteomes" id="UP000626109">
    <property type="component" value="Unassembled WGS sequence"/>
</dbReference>
<evidence type="ECO:0000313" key="1">
    <source>
        <dbReference type="EMBL" id="CAE8713879.1"/>
    </source>
</evidence>
<protein>
    <submittedName>
        <fullName evidence="1">Uncharacterized protein</fullName>
    </submittedName>
</protein>
<accession>A0A813L2H6</accession>
<name>A0A813L2H6_POLGL</name>
<gene>
    <name evidence="1" type="ORF">PGLA2088_LOCUS37725</name>
</gene>
<proteinExistence type="predicted"/>
<sequence>MPSKDPVGLEALDGTAFEVFTDLLDQIPALAAAASIRRHLDQNLDLQRRMESCGSEAEIGSLSNEQLERAFGVVGYAMAAYWKGGTHTYCTVDGKDPTI</sequence>
<dbReference type="EMBL" id="CAJNNW010032538">
    <property type="protein sequence ID" value="CAE8713879.1"/>
    <property type="molecule type" value="Genomic_DNA"/>
</dbReference>
<dbReference type="AlphaFoldDB" id="A0A813L2H6"/>
<comment type="caution">
    <text evidence="1">The sequence shown here is derived from an EMBL/GenBank/DDBJ whole genome shotgun (WGS) entry which is preliminary data.</text>
</comment>
<feature type="non-terminal residue" evidence="1">
    <location>
        <position position="99"/>
    </location>
</feature>
<evidence type="ECO:0000313" key="2">
    <source>
        <dbReference type="Proteomes" id="UP000626109"/>
    </source>
</evidence>
<reference evidence="1" key="1">
    <citation type="submission" date="2021-02" db="EMBL/GenBank/DDBJ databases">
        <authorList>
            <person name="Dougan E. K."/>
            <person name="Rhodes N."/>
            <person name="Thang M."/>
            <person name="Chan C."/>
        </authorList>
    </citation>
    <scope>NUCLEOTIDE SEQUENCE</scope>
</reference>